<reference evidence="3" key="1">
    <citation type="submission" date="2025-08" db="UniProtKB">
        <authorList>
            <consortium name="RefSeq"/>
        </authorList>
    </citation>
    <scope>IDENTIFICATION</scope>
    <source>
        <tissue evidence="3">Whole Larva</tissue>
    </source>
</reference>
<keyword evidence="2" id="KW-1185">Reference proteome</keyword>
<gene>
    <name evidence="3" type="primary">LOC108567814</name>
</gene>
<organism evidence="2 3">
    <name type="scientific">Nicrophorus vespilloides</name>
    <name type="common">Boreal carrion beetle</name>
    <dbReference type="NCBI Taxonomy" id="110193"/>
    <lineage>
        <taxon>Eukaryota</taxon>
        <taxon>Metazoa</taxon>
        <taxon>Ecdysozoa</taxon>
        <taxon>Arthropoda</taxon>
        <taxon>Hexapoda</taxon>
        <taxon>Insecta</taxon>
        <taxon>Pterygota</taxon>
        <taxon>Neoptera</taxon>
        <taxon>Endopterygota</taxon>
        <taxon>Coleoptera</taxon>
        <taxon>Polyphaga</taxon>
        <taxon>Staphyliniformia</taxon>
        <taxon>Silphidae</taxon>
        <taxon>Nicrophorinae</taxon>
        <taxon>Nicrophorus</taxon>
    </lineage>
</organism>
<evidence type="ECO:0000313" key="3">
    <source>
        <dbReference type="RefSeq" id="XP_017783996.1"/>
    </source>
</evidence>
<evidence type="ECO:0000313" key="2">
    <source>
        <dbReference type="Proteomes" id="UP000695000"/>
    </source>
</evidence>
<dbReference type="Proteomes" id="UP000695000">
    <property type="component" value="Unplaced"/>
</dbReference>
<feature type="chain" id="PRO_5045703552" evidence="1">
    <location>
        <begin position="17"/>
        <end position="331"/>
    </location>
</feature>
<evidence type="ECO:0000256" key="1">
    <source>
        <dbReference type="SAM" id="SignalP"/>
    </source>
</evidence>
<name>A0ABM1NAZ6_NICVS</name>
<proteinExistence type="predicted"/>
<feature type="signal peptide" evidence="1">
    <location>
        <begin position="1"/>
        <end position="16"/>
    </location>
</feature>
<dbReference type="GeneID" id="108567814"/>
<sequence>MFKVVLLLSLTAFVSAVLEENNVVQGVDICEGESCGTQCNGNNCSYCSGGNCCETRECNGCVNVCRSGCGSNSCVNDCFNSCSYRQRRCRPRTCNPLQVKYVESSSRGSTNPIDITTTLNMTNEIHNVNHINIPINSTVMNIVHTNIADTRNSSNCCTVLPPQQCHYENKTLHCTQEPKRICSSQCNKPLIIERPVPYPIRIPVPHPVRVPIHVPVPHPVQIPIRIPVPHPVQVPVYIPSPPRESPCAPVLYNQRYYPSCQNIQDSTHLWQNGNRFIIQPDTSLQPPNCSSCLSCGSANLDTCIKSGMCPSQCAPYLQNVWPHIQSGTFMQ</sequence>
<accession>A0ABM1NAZ6</accession>
<dbReference type="RefSeq" id="XP_017783996.1">
    <property type="nucleotide sequence ID" value="XM_017928507.1"/>
</dbReference>
<keyword evidence="1" id="KW-0732">Signal</keyword>
<protein>
    <submittedName>
        <fullName evidence="3">Uncharacterized protein LOC108567814</fullName>
    </submittedName>
</protein>